<dbReference type="GO" id="GO:0019843">
    <property type="term" value="F:rRNA binding"/>
    <property type="evidence" value="ECO:0007669"/>
    <property type="project" value="TreeGrafter"/>
</dbReference>
<evidence type="ECO:0000256" key="3">
    <source>
        <dbReference type="ARBA" id="ARBA00022884"/>
    </source>
</evidence>
<dbReference type="PANTHER" id="PTHR23236:SF25">
    <property type="entry name" value="RNA-BINDING PROTEIN 34"/>
    <property type="match status" value="1"/>
</dbReference>
<evidence type="ECO:0000256" key="5">
    <source>
        <dbReference type="PROSITE-ProRule" id="PRU00176"/>
    </source>
</evidence>
<comment type="subcellular location">
    <subcellularLocation>
        <location evidence="1">Nucleus</location>
        <location evidence="1">Nucleolus</location>
    </subcellularLocation>
</comment>
<dbReference type="WBParaSite" id="TTAC_0000013501-mRNA-1">
    <property type="protein sequence ID" value="TTAC_0000013501-mRNA-1"/>
    <property type="gene ID" value="TTAC_0000013501"/>
</dbReference>
<dbReference type="PROSITE" id="PS50102">
    <property type="entry name" value="RRM"/>
    <property type="match status" value="2"/>
</dbReference>
<evidence type="ECO:0000259" key="7">
    <source>
        <dbReference type="PROSITE" id="PS50102"/>
    </source>
</evidence>
<keyword evidence="9" id="KW-1185">Reference proteome</keyword>
<dbReference type="AlphaFoldDB" id="A0A0R3WHU7"/>
<dbReference type="PANTHER" id="PTHR23236">
    <property type="entry name" value="EUKARYOTIC TRANSLATION INITIATION FACTOR 4B/4H"/>
    <property type="match status" value="1"/>
</dbReference>
<dbReference type="InterPro" id="IPR035979">
    <property type="entry name" value="RBD_domain_sf"/>
</dbReference>
<name>A0A0R3WHU7_HYDTA</name>
<dbReference type="Gene3D" id="3.30.70.330">
    <property type="match status" value="2"/>
</dbReference>
<dbReference type="GO" id="GO:0000463">
    <property type="term" value="P:maturation of LSU-rRNA from tricistronic rRNA transcript (SSU-rRNA, 5.8S rRNA, LSU-rRNA)"/>
    <property type="evidence" value="ECO:0007669"/>
    <property type="project" value="TreeGrafter"/>
</dbReference>
<dbReference type="InterPro" id="IPR000504">
    <property type="entry name" value="RRM_dom"/>
</dbReference>
<gene>
    <name evidence="8" type="ORF">TTAC_LOCUS136</name>
</gene>
<feature type="region of interest" description="Disordered" evidence="6">
    <location>
        <begin position="58"/>
        <end position="88"/>
    </location>
</feature>
<evidence type="ECO:0000313" key="8">
    <source>
        <dbReference type="EMBL" id="VDM15931.1"/>
    </source>
</evidence>
<feature type="domain" description="RRM" evidence="7">
    <location>
        <begin position="110"/>
        <end position="224"/>
    </location>
</feature>
<protein>
    <submittedName>
        <fullName evidence="10">RRM domain-containing protein</fullName>
    </submittedName>
</protein>
<feature type="domain" description="RRM" evidence="7">
    <location>
        <begin position="233"/>
        <end position="325"/>
    </location>
</feature>
<dbReference type="OrthoDB" id="442677at2759"/>
<dbReference type="PROSITE" id="PS50096">
    <property type="entry name" value="IQ"/>
    <property type="match status" value="1"/>
</dbReference>
<evidence type="ECO:0000256" key="2">
    <source>
        <dbReference type="ARBA" id="ARBA00007077"/>
    </source>
</evidence>
<evidence type="ECO:0000256" key="1">
    <source>
        <dbReference type="ARBA" id="ARBA00004604"/>
    </source>
</evidence>
<evidence type="ECO:0000313" key="10">
    <source>
        <dbReference type="WBParaSite" id="TTAC_0000013501-mRNA-1"/>
    </source>
</evidence>
<organism evidence="10">
    <name type="scientific">Hydatigena taeniaeformis</name>
    <name type="common">Feline tapeworm</name>
    <name type="synonym">Taenia taeniaeformis</name>
    <dbReference type="NCBI Taxonomy" id="6205"/>
    <lineage>
        <taxon>Eukaryota</taxon>
        <taxon>Metazoa</taxon>
        <taxon>Spiralia</taxon>
        <taxon>Lophotrochozoa</taxon>
        <taxon>Platyhelminthes</taxon>
        <taxon>Cestoda</taxon>
        <taxon>Eucestoda</taxon>
        <taxon>Cyclophyllidea</taxon>
        <taxon>Taeniidae</taxon>
        <taxon>Hydatigera</taxon>
    </lineage>
</organism>
<dbReference type="Pfam" id="PF00076">
    <property type="entry name" value="RRM_1"/>
    <property type="match status" value="1"/>
</dbReference>
<keyword evidence="4" id="KW-0539">Nucleus</keyword>
<evidence type="ECO:0000256" key="6">
    <source>
        <dbReference type="SAM" id="MobiDB-lite"/>
    </source>
</evidence>
<feature type="compositionally biased region" description="Polar residues" evidence="6">
    <location>
        <begin position="340"/>
        <end position="357"/>
    </location>
</feature>
<dbReference type="Proteomes" id="UP000274429">
    <property type="component" value="Unassembled WGS sequence"/>
</dbReference>
<sequence>MLQVFFTRVKTVRAPKGDARFDAKSSMGVESSDVTSYSNEKERLTSCRGQATHVPKVAKKSMTDPGVRAPFPDSSNAEYLNDPGADEHYDVASRAEQRERRKTEMSRLRRTIFVGNLPAWMTKRSLHKLFRSVLKNANINPECCRVESVRLRGAVTATGSTSKQAKKRSSIQHEFAAGDRHTQIGFVVLTSTEGISAALKLNGFFLTNGSADTGRHIRVDTCGRSNLFHNTHKTIFVGNLPFSTNEEEVRQVFQSFGKILNVRLIRDSATGAVKGIGFVEFKDPSSISLVIRKAKMSYSGNNSDSTESSGFVIGGRQLRIEVWKSIKKAKKATPQRGNKLGSNQTQKPGASRNSLRVPTNLRGTAARKQFMKRAWHKRSKRKRISVAAGGKAVVKVAKTDKFAPYDGREVKSEKSDSRK</sequence>
<keyword evidence="3 5" id="KW-0694">RNA-binding</keyword>
<dbReference type="STRING" id="6205.A0A0R3WHU7"/>
<dbReference type="SUPFAM" id="SSF54928">
    <property type="entry name" value="RNA-binding domain, RBD"/>
    <property type="match status" value="2"/>
</dbReference>
<dbReference type="EMBL" id="UYWX01000009">
    <property type="protein sequence ID" value="VDM15931.1"/>
    <property type="molecule type" value="Genomic_DNA"/>
</dbReference>
<reference evidence="8 9" key="2">
    <citation type="submission" date="2018-11" db="EMBL/GenBank/DDBJ databases">
        <authorList>
            <consortium name="Pathogen Informatics"/>
        </authorList>
    </citation>
    <scope>NUCLEOTIDE SEQUENCE [LARGE SCALE GENOMIC DNA]</scope>
</reference>
<dbReference type="SMART" id="SM00360">
    <property type="entry name" value="RRM"/>
    <property type="match status" value="2"/>
</dbReference>
<reference evidence="10" key="1">
    <citation type="submission" date="2017-02" db="UniProtKB">
        <authorList>
            <consortium name="WormBaseParasite"/>
        </authorList>
    </citation>
    <scope>IDENTIFICATION</scope>
</reference>
<proteinExistence type="inferred from homology"/>
<comment type="similarity">
    <text evidence="2">Belongs to the RRM RBM34 family.</text>
</comment>
<dbReference type="InterPro" id="IPR012677">
    <property type="entry name" value="Nucleotide-bd_a/b_plait_sf"/>
</dbReference>
<evidence type="ECO:0000313" key="9">
    <source>
        <dbReference type="Proteomes" id="UP000274429"/>
    </source>
</evidence>
<accession>A0A0R3WHU7</accession>
<dbReference type="GO" id="GO:0005730">
    <property type="term" value="C:nucleolus"/>
    <property type="evidence" value="ECO:0007669"/>
    <property type="project" value="UniProtKB-SubCell"/>
</dbReference>
<feature type="region of interest" description="Disordered" evidence="6">
    <location>
        <begin position="329"/>
        <end position="362"/>
    </location>
</feature>
<evidence type="ECO:0000256" key="4">
    <source>
        <dbReference type="ARBA" id="ARBA00023242"/>
    </source>
</evidence>